<evidence type="ECO:0000256" key="1">
    <source>
        <dbReference type="ARBA" id="ARBA00022737"/>
    </source>
</evidence>
<dbReference type="InterPro" id="IPR009091">
    <property type="entry name" value="RCC1/BLIP-II"/>
</dbReference>
<accession>A0ABM1EZI7</accession>
<dbReference type="SUPFAM" id="SSF50985">
    <property type="entry name" value="RCC1/BLIP-II"/>
    <property type="match status" value="1"/>
</dbReference>
<dbReference type="Pfam" id="PF00415">
    <property type="entry name" value="RCC1"/>
    <property type="match status" value="1"/>
</dbReference>
<evidence type="ECO:0000313" key="4">
    <source>
        <dbReference type="RefSeq" id="XP_014677608.1"/>
    </source>
</evidence>
<reference evidence="4" key="1">
    <citation type="submission" date="2025-08" db="UniProtKB">
        <authorList>
            <consortium name="RefSeq"/>
        </authorList>
    </citation>
    <scope>IDENTIFICATION</scope>
</reference>
<dbReference type="PANTHER" id="PTHR22872">
    <property type="entry name" value="BTK-BINDING PROTEIN-RELATED"/>
    <property type="match status" value="1"/>
</dbReference>
<dbReference type="PROSITE" id="PS50012">
    <property type="entry name" value="RCC1_3"/>
    <property type="match status" value="1"/>
</dbReference>
<dbReference type="PROSITE" id="PS00626">
    <property type="entry name" value="RCC1_2"/>
    <property type="match status" value="2"/>
</dbReference>
<dbReference type="RefSeq" id="XP_014677608.1">
    <property type="nucleotide sequence ID" value="XM_014822122.1"/>
</dbReference>
<keyword evidence="1" id="KW-0677">Repeat</keyword>
<sequence length="150" mass="15596">MASGEDVEIPETGAVFTYGKSRFADNNPGKFWIRKDLVKQVTCGDEHTALITALKGNKVTQVCCGRSHTLVTTDNGVVHAFGANGDGQLGVGDTADRDAPTQITALRGALITALAGGAEHSAALTEEGEWSGGLREGLLEVTGLLYGGDH</sequence>
<dbReference type="InterPro" id="IPR051625">
    <property type="entry name" value="Signaling_Regulatory_Domain"/>
</dbReference>
<feature type="repeat" description="RCC1" evidence="2">
    <location>
        <begin position="76"/>
        <end position="127"/>
    </location>
</feature>
<name>A0ABM1EZI7_PRICU</name>
<organism evidence="3 4">
    <name type="scientific">Priapulus caudatus</name>
    <name type="common">Priapulid worm</name>
    <dbReference type="NCBI Taxonomy" id="37621"/>
    <lineage>
        <taxon>Eukaryota</taxon>
        <taxon>Metazoa</taxon>
        <taxon>Ecdysozoa</taxon>
        <taxon>Scalidophora</taxon>
        <taxon>Priapulida</taxon>
        <taxon>Priapulimorpha</taxon>
        <taxon>Priapulimorphida</taxon>
        <taxon>Priapulidae</taxon>
        <taxon>Priapulus</taxon>
    </lineage>
</organism>
<gene>
    <name evidence="4" type="primary">LOC106817458</name>
</gene>
<dbReference type="InterPro" id="IPR000408">
    <property type="entry name" value="Reg_chr_condens"/>
</dbReference>
<dbReference type="GeneID" id="106817458"/>
<keyword evidence="3" id="KW-1185">Reference proteome</keyword>
<evidence type="ECO:0000256" key="2">
    <source>
        <dbReference type="PROSITE-ProRule" id="PRU00235"/>
    </source>
</evidence>
<dbReference type="Proteomes" id="UP000695022">
    <property type="component" value="Unplaced"/>
</dbReference>
<proteinExistence type="predicted"/>
<evidence type="ECO:0000313" key="3">
    <source>
        <dbReference type="Proteomes" id="UP000695022"/>
    </source>
</evidence>
<protein>
    <submittedName>
        <fullName evidence="4">X-linked retinitis pigmentosa GTPase regulator-like</fullName>
    </submittedName>
</protein>
<dbReference type="Gene3D" id="2.130.10.30">
    <property type="entry name" value="Regulator of chromosome condensation 1/beta-lactamase-inhibitor protein II"/>
    <property type="match status" value="1"/>
</dbReference>